<feature type="coiled-coil region" evidence="1">
    <location>
        <begin position="51"/>
        <end position="85"/>
    </location>
</feature>
<evidence type="ECO:0000313" key="3">
    <source>
        <dbReference type="EMBL" id="VDI11854.1"/>
    </source>
</evidence>
<keyword evidence="4" id="KW-1185">Reference proteome</keyword>
<sequence length="196" mass="22819">MSDTEQINVQARDESKEKEISDIKQVLHSIERKLIENDSKTNEVLKVCNEMNEKFSEITKLKSDVEKLEKVVQNLNTNINSETMSTVARQLAWLGENIKMDLDRCENSQKIYQDSLVVLNRIEVTHKLLAQTANAVNMNRVVEELRVNQAETRETNKKIDKIDSDLRKNQMCKSHDTPVSHNDQSRDFRDDRMMKV</sequence>
<keyword evidence="1" id="KW-0175">Coiled coil</keyword>
<organism evidence="3 4">
    <name type="scientific">Mytilus galloprovincialis</name>
    <name type="common">Mediterranean mussel</name>
    <dbReference type="NCBI Taxonomy" id="29158"/>
    <lineage>
        <taxon>Eukaryota</taxon>
        <taxon>Metazoa</taxon>
        <taxon>Spiralia</taxon>
        <taxon>Lophotrochozoa</taxon>
        <taxon>Mollusca</taxon>
        <taxon>Bivalvia</taxon>
        <taxon>Autobranchia</taxon>
        <taxon>Pteriomorphia</taxon>
        <taxon>Mytilida</taxon>
        <taxon>Mytiloidea</taxon>
        <taxon>Mytilidae</taxon>
        <taxon>Mytilinae</taxon>
        <taxon>Mytilus</taxon>
    </lineage>
</organism>
<feature type="region of interest" description="Disordered" evidence="2">
    <location>
        <begin position="154"/>
        <end position="196"/>
    </location>
</feature>
<name>A0A8B6CXD4_MYTGA</name>
<reference evidence="3" key="1">
    <citation type="submission" date="2018-11" db="EMBL/GenBank/DDBJ databases">
        <authorList>
            <person name="Alioto T."/>
            <person name="Alioto T."/>
        </authorList>
    </citation>
    <scope>NUCLEOTIDE SEQUENCE</scope>
</reference>
<evidence type="ECO:0000313" key="4">
    <source>
        <dbReference type="Proteomes" id="UP000596742"/>
    </source>
</evidence>
<dbReference type="AlphaFoldDB" id="A0A8B6CXD4"/>
<accession>A0A8B6CXD4</accession>
<protein>
    <submittedName>
        <fullName evidence="3">Uncharacterized protein</fullName>
    </submittedName>
</protein>
<evidence type="ECO:0000256" key="2">
    <source>
        <dbReference type="SAM" id="MobiDB-lite"/>
    </source>
</evidence>
<dbReference type="OrthoDB" id="6175895at2759"/>
<evidence type="ECO:0000256" key="1">
    <source>
        <dbReference type="SAM" id="Coils"/>
    </source>
</evidence>
<dbReference type="Proteomes" id="UP000596742">
    <property type="component" value="Unassembled WGS sequence"/>
</dbReference>
<gene>
    <name evidence="3" type="ORF">MGAL_10B032941</name>
</gene>
<dbReference type="EMBL" id="UYJE01002557">
    <property type="protein sequence ID" value="VDI11854.1"/>
    <property type="molecule type" value="Genomic_DNA"/>
</dbReference>
<proteinExistence type="predicted"/>
<comment type="caution">
    <text evidence="3">The sequence shown here is derived from an EMBL/GenBank/DDBJ whole genome shotgun (WGS) entry which is preliminary data.</text>
</comment>